<dbReference type="OrthoDB" id="3600811at2"/>
<proteinExistence type="predicted"/>
<protein>
    <submittedName>
        <fullName evidence="1">Uncharacterized protein</fullName>
    </submittedName>
</protein>
<dbReference type="RefSeq" id="WP_073483296.1">
    <property type="nucleotide sequence ID" value="NZ_FQVN01000004.1"/>
</dbReference>
<dbReference type="AlphaFoldDB" id="A0A1M5D6Z7"/>
<dbReference type="STRING" id="2017.SAMN05444320_104325"/>
<evidence type="ECO:0000313" key="2">
    <source>
        <dbReference type="Proteomes" id="UP000184501"/>
    </source>
</evidence>
<gene>
    <name evidence="1" type="ORF">SAMN05444320_104325</name>
</gene>
<reference evidence="1 2" key="1">
    <citation type="submission" date="2016-11" db="EMBL/GenBank/DDBJ databases">
        <authorList>
            <person name="Jaros S."/>
            <person name="Januszkiewicz K."/>
            <person name="Wedrychowicz H."/>
        </authorList>
    </citation>
    <scope>NUCLEOTIDE SEQUENCE [LARGE SCALE GENOMIC DNA]</scope>
    <source>
        <strain evidence="1 2">DSM 44523</strain>
    </source>
</reference>
<keyword evidence="2" id="KW-1185">Reference proteome</keyword>
<sequence>MKYVDPATAGEPPAIVQSVAALRMMARAHETVNHAELTLIESIIDNGWTWERLGSVYGDRSKQAMQQHYKRRGGERNWRERPSGPDSRAAVREAMERVILNFRATDEALTNTMSDAVWNERDPEQEAQRRRSPIARLTDSAEELVQLVTNRVHTEVDATTVEGKRTLIDKMIAGIEQHRDTLDETIAELRRRRAELDGPPE</sequence>
<dbReference type="EMBL" id="FQVN01000004">
    <property type="protein sequence ID" value="SHF62764.1"/>
    <property type="molecule type" value="Genomic_DNA"/>
</dbReference>
<organism evidence="1 2">
    <name type="scientific">Streptoalloteichus hindustanus</name>
    <dbReference type="NCBI Taxonomy" id="2017"/>
    <lineage>
        <taxon>Bacteria</taxon>
        <taxon>Bacillati</taxon>
        <taxon>Actinomycetota</taxon>
        <taxon>Actinomycetes</taxon>
        <taxon>Pseudonocardiales</taxon>
        <taxon>Pseudonocardiaceae</taxon>
        <taxon>Streptoalloteichus</taxon>
    </lineage>
</organism>
<evidence type="ECO:0000313" key="1">
    <source>
        <dbReference type="EMBL" id="SHF62764.1"/>
    </source>
</evidence>
<accession>A0A1M5D6Z7</accession>
<dbReference type="Proteomes" id="UP000184501">
    <property type="component" value="Unassembled WGS sequence"/>
</dbReference>
<name>A0A1M5D6Z7_STRHI</name>